<gene>
    <name evidence="1" type="ORF">KACC15558_28430</name>
</gene>
<organism evidence="1 2">
    <name type="scientific">Brevibacterium ammoniilyticum</name>
    <dbReference type="NCBI Taxonomy" id="1046555"/>
    <lineage>
        <taxon>Bacteria</taxon>
        <taxon>Bacillati</taxon>
        <taxon>Actinomycetota</taxon>
        <taxon>Actinomycetes</taxon>
        <taxon>Micrococcales</taxon>
        <taxon>Brevibacteriaceae</taxon>
        <taxon>Brevibacterium</taxon>
    </lineage>
</organism>
<protein>
    <submittedName>
        <fullName evidence="1">Uncharacterized protein</fullName>
    </submittedName>
</protein>
<sequence>MINQVHNVVWSYFKPKRSDPVVLPHSALSELFQATLDESSSFQAVEVLVEQWPRHPESAGQLTDMGRLRL</sequence>
<keyword evidence="2" id="KW-1185">Reference proteome</keyword>
<name>A0ABP9U4M5_9MICO</name>
<evidence type="ECO:0000313" key="2">
    <source>
        <dbReference type="Proteomes" id="UP001498935"/>
    </source>
</evidence>
<comment type="caution">
    <text evidence="1">The sequence shown here is derived from an EMBL/GenBank/DDBJ whole genome shotgun (WGS) entry which is preliminary data.</text>
</comment>
<dbReference type="Proteomes" id="UP001498935">
    <property type="component" value="Unassembled WGS sequence"/>
</dbReference>
<evidence type="ECO:0000313" key="1">
    <source>
        <dbReference type="EMBL" id="GAA5341802.1"/>
    </source>
</evidence>
<reference evidence="1 2" key="1">
    <citation type="submission" date="2024-02" db="EMBL/GenBank/DDBJ databases">
        <title>Characterization of antibiotic resistant novel bacterial strains and their environmental applications.</title>
        <authorList>
            <person name="Manzoor S."/>
            <person name="Abbas S."/>
            <person name="Arshad M."/>
            <person name="Li W.J."/>
            <person name="Ahmed I."/>
        </authorList>
    </citation>
    <scope>NUCLEOTIDE SEQUENCE [LARGE SCALE GENOMIC DNA]</scope>
    <source>
        <strain evidence="1 2">KACC 15558</strain>
    </source>
</reference>
<accession>A0ABP9U4M5</accession>
<proteinExistence type="predicted"/>
<dbReference type="EMBL" id="BAABNP010000013">
    <property type="protein sequence ID" value="GAA5341802.1"/>
    <property type="molecule type" value="Genomic_DNA"/>
</dbReference>